<gene>
    <name evidence="2" type="ORF">METZ01_LOCUS128079</name>
</gene>
<name>A0A381YDZ0_9ZZZZ</name>
<dbReference type="SUPFAM" id="SSF51658">
    <property type="entry name" value="Xylose isomerase-like"/>
    <property type="match status" value="1"/>
</dbReference>
<dbReference type="InterPro" id="IPR013022">
    <property type="entry name" value="Xyl_isomerase-like_TIM-brl"/>
</dbReference>
<dbReference type="Gene3D" id="3.20.20.150">
    <property type="entry name" value="Divalent-metal-dependent TIM barrel enzymes"/>
    <property type="match status" value="1"/>
</dbReference>
<reference evidence="2" key="1">
    <citation type="submission" date="2018-05" db="EMBL/GenBank/DDBJ databases">
        <authorList>
            <person name="Lanie J.A."/>
            <person name="Ng W.-L."/>
            <person name="Kazmierczak K.M."/>
            <person name="Andrzejewski T.M."/>
            <person name="Davidsen T.M."/>
            <person name="Wayne K.J."/>
            <person name="Tettelin H."/>
            <person name="Glass J.I."/>
            <person name="Rusch D."/>
            <person name="Podicherti R."/>
            <person name="Tsui H.-C.T."/>
            <person name="Winkler M.E."/>
        </authorList>
    </citation>
    <scope>NUCLEOTIDE SEQUENCE</scope>
</reference>
<dbReference type="PANTHER" id="PTHR12110:SF53">
    <property type="entry name" value="BLR5974 PROTEIN"/>
    <property type="match status" value="1"/>
</dbReference>
<proteinExistence type="predicted"/>
<dbReference type="EMBL" id="UINC01018006">
    <property type="protein sequence ID" value="SVA75225.1"/>
    <property type="molecule type" value="Genomic_DNA"/>
</dbReference>
<protein>
    <recommendedName>
        <fullName evidence="1">Xylose isomerase-like TIM barrel domain-containing protein</fullName>
    </recommendedName>
</protein>
<dbReference type="InterPro" id="IPR036237">
    <property type="entry name" value="Xyl_isomerase-like_sf"/>
</dbReference>
<dbReference type="InterPro" id="IPR050312">
    <property type="entry name" value="IolE/XylAMocC-like"/>
</dbReference>
<organism evidence="2">
    <name type="scientific">marine metagenome</name>
    <dbReference type="NCBI Taxonomy" id="408172"/>
    <lineage>
        <taxon>unclassified sequences</taxon>
        <taxon>metagenomes</taxon>
        <taxon>ecological metagenomes</taxon>
    </lineage>
</organism>
<dbReference type="PANTHER" id="PTHR12110">
    <property type="entry name" value="HYDROXYPYRUVATE ISOMERASE"/>
    <property type="match status" value="1"/>
</dbReference>
<evidence type="ECO:0000313" key="2">
    <source>
        <dbReference type="EMBL" id="SVA75225.1"/>
    </source>
</evidence>
<dbReference type="Pfam" id="PF01261">
    <property type="entry name" value="AP_endonuc_2"/>
    <property type="match status" value="1"/>
</dbReference>
<dbReference type="PROSITE" id="PS51257">
    <property type="entry name" value="PROKAR_LIPOPROTEIN"/>
    <property type="match status" value="1"/>
</dbReference>
<accession>A0A381YDZ0</accession>
<feature type="domain" description="Xylose isomerase-like TIM barrel" evidence="1">
    <location>
        <begin position="55"/>
        <end position="301"/>
    </location>
</feature>
<evidence type="ECO:0000259" key="1">
    <source>
        <dbReference type="Pfam" id="PF01261"/>
    </source>
</evidence>
<dbReference type="AlphaFoldDB" id="A0A381YDZ0"/>
<sequence length="305" mass="34881">MNRRRFFSTAVLASFAGYFFQSCYHSIMRPKYKFAIATYSYWHFREPKISVQEVIDHAAELGADGVDVLHVQMDNETPEYLRFLRERAENRGVELICLSIHQDFVDPNKDTRDRNIDHTIHCIELAKELGISYIRLNSGRWNTTSSFDQLMADRGIEPILPGFTEDDGFDWCIGSIKECLPAAEKAGVVLALENHWGLTRTPEGLLRIVNAIDSPWLGALMDTGNFLEDPYDKLEQIAAQTVFVQAKTYYGGGEWYTLDLDYPRIAQILEKNDYQGYISLEFEGKEDPNTGVPKSLRSLRKAFGQ</sequence>